<dbReference type="Proteomes" id="UP001595755">
    <property type="component" value="Unassembled WGS sequence"/>
</dbReference>
<keyword evidence="1" id="KW-0472">Membrane</keyword>
<proteinExistence type="predicted"/>
<evidence type="ECO:0000313" key="3">
    <source>
        <dbReference type="Proteomes" id="UP001595755"/>
    </source>
</evidence>
<reference evidence="3" key="1">
    <citation type="journal article" date="2019" name="Int. J. Syst. Evol. Microbiol.">
        <title>The Global Catalogue of Microorganisms (GCM) 10K type strain sequencing project: providing services to taxonomists for standard genome sequencing and annotation.</title>
        <authorList>
            <consortium name="The Broad Institute Genomics Platform"/>
            <consortium name="The Broad Institute Genome Sequencing Center for Infectious Disease"/>
            <person name="Wu L."/>
            <person name="Ma J."/>
        </authorList>
    </citation>
    <scope>NUCLEOTIDE SEQUENCE [LARGE SCALE GENOMIC DNA]</scope>
    <source>
        <strain evidence="3">CGMCC 4.1641</strain>
    </source>
</reference>
<name>A0ABV8SGS7_9BACL</name>
<dbReference type="RefSeq" id="WP_204601845.1">
    <property type="nucleotide sequence ID" value="NZ_JBHSED010000058.1"/>
</dbReference>
<organism evidence="2 3">
    <name type="scientific">Cohnella boryungensis</name>
    <dbReference type="NCBI Taxonomy" id="768479"/>
    <lineage>
        <taxon>Bacteria</taxon>
        <taxon>Bacillati</taxon>
        <taxon>Bacillota</taxon>
        <taxon>Bacilli</taxon>
        <taxon>Bacillales</taxon>
        <taxon>Paenibacillaceae</taxon>
        <taxon>Cohnella</taxon>
    </lineage>
</organism>
<comment type="caution">
    <text evidence="2">The sequence shown here is derived from an EMBL/GenBank/DDBJ whole genome shotgun (WGS) entry which is preliminary data.</text>
</comment>
<dbReference type="EMBL" id="JBHSED010000058">
    <property type="protein sequence ID" value="MFC4306068.1"/>
    <property type="molecule type" value="Genomic_DNA"/>
</dbReference>
<keyword evidence="1" id="KW-0812">Transmembrane</keyword>
<feature type="transmembrane region" description="Helical" evidence="1">
    <location>
        <begin position="32"/>
        <end position="49"/>
    </location>
</feature>
<evidence type="ECO:0000313" key="2">
    <source>
        <dbReference type="EMBL" id="MFC4306068.1"/>
    </source>
</evidence>
<protein>
    <recommendedName>
        <fullName evidence="4">DUF4064 domain-containing protein</fullName>
    </recommendedName>
</protein>
<keyword evidence="1" id="KW-1133">Transmembrane helix</keyword>
<gene>
    <name evidence="2" type="ORF">ACFO1S_21795</name>
</gene>
<accession>A0ABV8SGS7</accession>
<evidence type="ECO:0008006" key="4">
    <source>
        <dbReference type="Google" id="ProtNLM"/>
    </source>
</evidence>
<sequence length="104" mass="11157">MTGSKIMKWVTGAFEAILGIPVFGGLIIMGTYYTPLLIMFILHIITLVLSAKNNETKYGSILGIVTSVVAWIPIVGMIMHIITAVMLMVSAAKKETSQPSTVSA</sequence>
<feature type="transmembrane region" description="Helical" evidence="1">
    <location>
        <begin position="61"/>
        <end position="89"/>
    </location>
</feature>
<evidence type="ECO:0000256" key="1">
    <source>
        <dbReference type="SAM" id="Phobius"/>
    </source>
</evidence>
<keyword evidence="3" id="KW-1185">Reference proteome</keyword>